<dbReference type="RefSeq" id="WP_248153607.1">
    <property type="nucleotide sequence ID" value="NZ_JAKZAJ010000001.1"/>
</dbReference>
<name>A0ABW0RJK6_9GAMM</name>
<evidence type="ECO:0000256" key="1">
    <source>
        <dbReference type="SAM" id="SignalP"/>
    </source>
</evidence>
<evidence type="ECO:0000313" key="2">
    <source>
        <dbReference type="EMBL" id="MFC5544919.1"/>
    </source>
</evidence>
<dbReference type="EMBL" id="JBHSNL010000001">
    <property type="protein sequence ID" value="MFC5544919.1"/>
    <property type="molecule type" value="Genomic_DNA"/>
</dbReference>
<protein>
    <recommendedName>
        <fullName evidence="4">DUF4019 domain-containing protein</fullName>
    </recommendedName>
</protein>
<gene>
    <name evidence="2" type="ORF">ACFPQA_07640</name>
</gene>
<evidence type="ECO:0008006" key="4">
    <source>
        <dbReference type="Google" id="ProtNLM"/>
    </source>
</evidence>
<feature type="signal peptide" evidence="1">
    <location>
        <begin position="1"/>
        <end position="22"/>
    </location>
</feature>
<sequence>MRHYTTILAGLTASLLSLPVPADSLPDRMAISEKTQAFMSAARSGDITGAYERLKPVLGVEASPYEESARNAASYFKRVTDKVGEPIAVSRVRTDVIAEDFTREIWLEKFEAAAIAWTFTFYQPHRNGWKLVGISYSTELDDLYQPLTAPD</sequence>
<accession>A0ABW0RJK6</accession>
<proteinExistence type="predicted"/>
<feature type="chain" id="PRO_5046399679" description="DUF4019 domain-containing protein" evidence="1">
    <location>
        <begin position="23"/>
        <end position="151"/>
    </location>
</feature>
<evidence type="ECO:0000313" key="3">
    <source>
        <dbReference type="Proteomes" id="UP001596055"/>
    </source>
</evidence>
<dbReference type="Proteomes" id="UP001596055">
    <property type="component" value="Unassembled WGS sequence"/>
</dbReference>
<keyword evidence="3" id="KW-1185">Reference proteome</keyword>
<comment type="caution">
    <text evidence="2">The sequence shown here is derived from an EMBL/GenBank/DDBJ whole genome shotgun (WGS) entry which is preliminary data.</text>
</comment>
<keyword evidence="1" id="KW-0732">Signal</keyword>
<organism evidence="2 3">
    <name type="scientific">Marinobacter koreensis</name>
    <dbReference type="NCBI Taxonomy" id="335974"/>
    <lineage>
        <taxon>Bacteria</taxon>
        <taxon>Pseudomonadati</taxon>
        <taxon>Pseudomonadota</taxon>
        <taxon>Gammaproteobacteria</taxon>
        <taxon>Pseudomonadales</taxon>
        <taxon>Marinobacteraceae</taxon>
        <taxon>Marinobacter</taxon>
    </lineage>
</organism>
<reference evidence="3" key="1">
    <citation type="journal article" date="2019" name="Int. J. Syst. Evol. Microbiol.">
        <title>The Global Catalogue of Microorganisms (GCM) 10K type strain sequencing project: providing services to taxonomists for standard genome sequencing and annotation.</title>
        <authorList>
            <consortium name="The Broad Institute Genomics Platform"/>
            <consortium name="The Broad Institute Genome Sequencing Center for Infectious Disease"/>
            <person name="Wu L."/>
            <person name="Ma J."/>
        </authorList>
    </citation>
    <scope>NUCLEOTIDE SEQUENCE [LARGE SCALE GENOMIC DNA]</scope>
    <source>
        <strain evidence="3">CGMCC 4.1799</strain>
    </source>
</reference>